<reference evidence="3" key="1">
    <citation type="journal article" date="2019" name="Int. J. Syst. Evol. Microbiol.">
        <title>The Global Catalogue of Microorganisms (GCM) 10K type strain sequencing project: providing services to taxonomists for standard genome sequencing and annotation.</title>
        <authorList>
            <consortium name="The Broad Institute Genomics Platform"/>
            <consortium name="The Broad Institute Genome Sequencing Center for Infectious Disease"/>
            <person name="Wu L."/>
            <person name="Ma J."/>
        </authorList>
    </citation>
    <scope>NUCLEOTIDE SEQUENCE [LARGE SCALE GENOMIC DNA]</scope>
    <source>
        <strain evidence="3">CGMCC 1.15288</strain>
    </source>
</reference>
<keyword evidence="3" id="KW-1185">Reference proteome</keyword>
<feature type="transmembrane region" description="Helical" evidence="1">
    <location>
        <begin position="64"/>
        <end position="84"/>
    </location>
</feature>
<evidence type="ECO:0000256" key="1">
    <source>
        <dbReference type="SAM" id="Phobius"/>
    </source>
</evidence>
<keyword evidence="1" id="KW-0812">Transmembrane</keyword>
<gene>
    <name evidence="2" type="ORF">GCM10007423_63330</name>
</gene>
<evidence type="ECO:0000313" key="2">
    <source>
        <dbReference type="EMBL" id="GGH55615.1"/>
    </source>
</evidence>
<feature type="transmembrane region" description="Helical" evidence="1">
    <location>
        <begin position="29"/>
        <end position="52"/>
    </location>
</feature>
<dbReference type="RefSeq" id="WP_188939337.1">
    <property type="nucleotide sequence ID" value="NZ_BMIA01000009.1"/>
</dbReference>
<keyword evidence="1" id="KW-1133">Transmembrane helix</keyword>
<feature type="transmembrane region" description="Helical" evidence="1">
    <location>
        <begin position="91"/>
        <end position="109"/>
    </location>
</feature>
<protein>
    <submittedName>
        <fullName evidence="2">Uncharacterized protein</fullName>
    </submittedName>
</protein>
<dbReference type="EMBL" id="BMIA01000009">
    <property type="protein sequence ID" value="GGH55615.1"/>
    <property type="molecule type" value="Genomic_DNA"/>
</dbReference>
<dbReference type="Proteomes" id="UP000600214">
    <property type="component" value="Unassembled WGS sequence"/>
</dbReference>
<name>A0ABQ1ZDM1_9BACT</name>
<keyword evidence="1" id="KW-0472">Membrane</keyword>
<accession>A0ABQ1ZDM1</accession>
<organism evidence="2 3">
    <name type="scientific">Dyadobacter endophyticus</name>
    <dbReference type="NCBI Taxonomy" id="1749036"/>
    <lineage>
        <taxon>Bacteria</taxon>
        <taxon>Pseudomonadati</taxon>
        <taxon>Bacteroidota</taxon>
        <taxon>Cytophagia</taxon>
        <taxon>Cytophagales</taxon>
        <taxon>Spirosomataceae</taxon>
        <taxon>Dyadobacter</taxon>
    </lineage>
</organism>
<comment type="caution">
    <text evidence="2">The sequence shown here is derived from an EMBL/GenBank/DDBJ whole genome shotgun (WGS) entry which is preliminary data.</text>
</comment>
<proteinExistence type="predicted"/>
<sequence>MNGISRSLVRILVIATGGKELTPGEEDTAAWLLVIALFPFVLRVGIVLMIGSGVTHRSLFTDDVFFYSRTVVGSGLLGFALALAARQANRFVVRMCLILATILLIGPLLELLATALDMPTTQSI</sequence>
<evidence type="ECO:0000313" key="3">
    <source>
        <dbReference type="Proteomes" id="UP000600214"/>
    </source>
</evidence>